<dbReference type="Proteomes" id="UP000734854">
    <property type="component" value="Unassembled WGS sequence"/>
</dbReference>
<gene>
    <name evidence="5" type="ORF">ZIOFF_042763</name>
</gene>
<evidence type="ECO:0000256" key="2">
    <source>
        <dbReference type="ARBA" id="ARBA00022729"/>
    </source>
</evidence>
<dbReference type="FunFam" id="2.60.40.770:FF:000002">
    <property type="entry name" value="putative phosphatidylglycerol/phosphatidylinositol transfer protein DDB_G0282179"/>
    <property type="match status" value="1"/>
</dbReference>
<dbReference type="InterPro" id="IPR033917">
    <property type="entry name" value="ML_PG-PI_TP"/>
</dbReference>
<feature type="signal peptide" evidence="3">
    <location>
        <begin position="1"/>
        <end position="28"/>
    </location>
</feature>
<sequence length="155" mass="17015">MASVASHRLFSASFSFFFLLLIPRHGASTDFQYCNKEADYPVKVSSVQISPDPIARGKPAKFKITANAGAPISGGMLVIDVKYFGFLVHEETHDLCEETSCPILNSDFILSHQQTLPSYAPPGTYTLTMKLIANAIELTCINFDFSIRFASVADI</sequence>
<dbReference type="InterPro" id="IPR039670">
    <property type="entry name" value="NPC2-like"/>
</dbReference>
<dbReference type="GO" id="GO:0032366">
    <property type="term" value="P:intracellular sterol transport"/>
    <property type="evidence" value="ECO:0007669"/>
    <property type="project" value="InterPro"/>
</dbReference>
<dbReference type="GO" id="GO:0032934">
    <property type="term" value="F:sterol binding"/>
    <property type="evidence" value="ECO:0007669"/>
    <property type="project" value="InterPro"/>
</dbReference>
<evidence type="ECO:0000256" key="1">
    <source>
        <dbReference type="ARBA" id="ARBA00022448"/>
    </source>
</evidence>
<accession>A0A8J5FVC9</accession>
<protein>
    <recommendedName>
        <fullName evidence="4">MD-2-related lipid-recognition domain-containing protein</fullName>
    </recommendedName>
</protein>
<feature type="chain" id="PRO_5035312024" description="MD-2-related lipid-recognition domain-containing protein" evidence="3">
    <location>
        <begin position="29"/>
        <end position="155"/>
    </location>
</feature>
<reference evidence="5 6" key="1">
    <citation type="submission" date="2020-08" db="EMBL/GenBank/DDBJ databases">
        <title>Plant Genome Project.</title>
        <authorList>
            <person name="Zhang R.-G."/>
        </authorList>
    </citation>
    <scope>NUCLEOTIDE SEQUENCE [LARGE SCALE GENOMIC DNA]</scope>
    <source>
        <tissue evidence="5">Rhizome</tissue>
    </source>
</reference>
<evidence type="ECO:0000313" key="5">
    <source>
        <dbReference type="EMBL" id="KAG6494976.1"/>
    </source>
</evidence>
<dbReference type="AlphaFoldDB" id="A0A8J5FVC9"/>
<dbReference type="InterPro" id="IPR003172">
    <property type="entry name" value="ML_dom"/>
</dbReference>
<dbReference type="CDD" id="cd00917">
    <property type="entry name" value="PG-PI_TP"/>
    <property type="match status" value="1"/>
</dbReference>
<organism evidence="5 6">
    <name type="scientific">Zingiber officinale</name>
    <name type="common">Ginger</name>
    <name type="synonym">Amomum zingiber</name>
    <dbReference type="NCBI Taxonomy" id="94328"/>
    <lineage>
        <taxon>Eukaryota</taxon>
        <taxon>Viridiplantae</taxon>
        <taxon>Streptophyta</taxon>
        <taxon>Embryophyta</taxon>
        <taxon>Tracheophyta</taxon>
        <taxon>Spermatophyta</taxon>
        <taxon>Magnoliopsida</taxon>
        <taxon>Liliopsida</taxon>
        <taxon>Zingiberales</taxon>
        <taxon>Zingiberaceae</taxon>
        <taxon>Zingiber</taxon>
    </lineage>
</organism>
<dbReference type="EMBL" id="JACMSC010000012">
    <property type="protein sequence ID" value="KAG6494976.1"/>
    <property type="molecule type" value="Genomic_DNA"/>
</dbReference>
<dbReference type="PANTHER" id="PTHR11306">
    <property type="entry name" value="NIEMANN PICK TYPE C2 PROTEIN NPC2-RELATED"/>
    <property type="match status" value="1"/>
</dbReference>
<evidence type="ECO:0000313" key="6">
    <source>
        <dbReference type="Proteomes" id="UP000734854"/>
    </source>
</evidence>
<feature type="domain" description="MD-2-related lipid-recognition" evidence="4">
    <location>
        <begin position="31"/>
        <end position="145"/>
    </location>
</feature>
<keyword evidence="6" id="KW-1185">Reference proteome</keyword>
<keyword evidence="2 3" id="KW-0732">Signal</keyword>
<dbReference type="Pfam" id="PF02221">
    <property type="entry name" value="E1_DerP2_DerF2"/>
    <property type="match status" value="1"/>
</dbReference>
<proteinExistence type="predicted"/>
<comment type="caution">
    <text evidence="5">The sequence shown here is derived from an EMBL/GenBank/DDBJ whole genome shotgun (WGS) entry which is preliminary data.</text>
</comment>
<dbReference type="SMART" id="SM00737">
    <property type="entry name" value="ML"/>
    <property type="match status" value="1"/>
</dbReference>
<name>A0A8J5FVC9_ZINOF</name>
<evidence type="ECO:0000256" key="3">
    <source>
        <dbReference type="SAM" id="SignalP"/>
    </source>
</evidence>
<keyword evidence="1" id="KW-0813">Transport</keyword>
<dbReference type="OrthoDB" id="6409159at2759"/>
<dbReference type="PANTHER" id="PTHR11306:SF0">
    <property type="entry name" value="PHOSPHATIDYLGLYCEROL_PHOSPHATIDYLINOSITOL TRANSFER PROTEIN"/>
    <property type="match status" value="1"/>
</dbReference>
<evidence type="ECO:0000259" key="4">
    <source>
        <dbReference type="SMART" id="SM00737"/>
    </source>
</evidence>